<feature type="transmembrane region" description="Helical" evidence="1">
    <location>
        <begin position="7"/>
        <end position="31"/>
    </location>
</feature>
<organism evidence="2 3">
    <name type="scientific">Lactococcus termiticola</name>
    <dbReference type="NCBI Taxonomy" id="2169526"/>
    <lineage>
        <taxon>Bacteria</taxon>
        <taxon>Bacillati</taxon>
        <taxon>Bacillota</taxon>
        <taxon>Bacilli</taxon>
        <taxon>Lactobacillales</taxon>
        <taxon>Streptococcaceae</taxon>
        <taxon>Lactococcus</taxon>
    </lineage>
</organism>
<name>A0A2R5HK65_9LACT</name>
<dbReference type="Proteomes" id="UP000245021">
    <property type="component" value="Unassembled WGS sequence"/>
</dbReference>
<gene>
    <name evidence="2" type="ORF">NtB2_01298</name>
</gene>
<keyword evidence="1" id="KW-0472">Membrane</keyword>
<feature type="transmembrane region" description="Helical" evidence="1">
    <location>
        <begin position="105"/>
        <end position="123"/>
    </location>
</feature>
<evidence type="ECO:0000313" key="2">
    <source>
        <dbReference type="EMBL" id="GBG97160.1"/>
    </source>
</evidence>
<dbReference type="EMBL" id="BFFO01000007">
    <property type="protein sequence ID" value="GBG97160.1"/>
    <property type="molecule type" value="Genomic_DNA"/>
</dbReference>
<dbReference type="RefSeq" id="WP_109246117.1">
    <property type="nucleotide sequence ID" value="NZ_BFFO01000007.1"/>
</dbReference>
<dbReference type="AlphaFoldDB" id="A0A2R5HK65"/>
<feature type="transmembrane region" description="Helical" evidence="1">
    <location>
        <begin position="57"/>
        <end position="85"/>
    </location>
</feature>
<reference evidence="2 3" key="1">
    <citation type="journal article" date="2018" name="Genome Announc.">
        <title>Draft Genome Sequence of Lactococcus sp. Strain NtB2 (JCM 32569), Isolated from the Gut of the Higher Termite Nasutitermes takasagoensis.</title>
        <authorList>
            <person name="Noda S."/>
            <person name="Aihara C."/>
            <person name="Yuki M."/>
            <person name="Ohkuma M."/>
        </authorList>
    </citation>
    <scope>NUCLEOTIDE SEQUENCE [LARGE SCALE GENOMIC DNA]</scope>
    <source>
        <strain evidence="2 3">NtB2</strain>
    </source>
</reference>
<keyword evidence="1" id="KW-0812">Transmembrane</keyword>
<sequence>MKKLKHILIVLIGGFIAVFLAYVFFGAYRFIGDELQQIDSKTQTLYNILSGIDFKGVAIAFVMVLVYMLVLDLIVTTVVHSWQVVKFEGEEYLDKGFLSRYWTKYRRVHLTFILLTIFLTIALTAPAQVMGSFTAIVSISVLVSNLTKKIDKTK</sequence>
<feature type="transmembrane region" description="Helical" evidence="1">
    <location>
        <begin position="129"/>
        <end position="147"/>
    </location>
</feature>
<protein>
    <submittedName>
        <fullName evidence="2">Uncharacterized protein</fullName>
    </submittedName>
</protein>
<evidence type="ECO:0000313" key="3">
    <source>
        <dbReference type="Proteomes" id="UP000245021"/>
    </source>
</evidence>
<keyword evidence="1" id="KW-1133">Transmembrane helix</keyword>
<evidence type="ECO:0000256" key="1">
    <source>
        <dbReference type="SAM" id="Phobius"/>
    </source>
</evidence>
<dbReference type="OrthoDB" id="2245702at2"/>
<comment type="caution">
    <text evidence="2">The sequence shown here is derived from an EMBL/GenBank/DDBJ whole genome shotgun (WGS) entry which is preliminary data.</text>
</comment>
<keyword evidence="3" id="KW-1185">Reference proteome</keyword>
<accession>A0A2R5HK65</accession>
<proteinExistence type="predicted"/>